<accession>A0A251XFT7</accession>
<reference evidence="2 3" key="1">
    <citation type="submission" date="2016-08" db="EMBL/GenBank/DDBJ databases">
        <title>Genome sequence of Clavibacter michiganensis subsp. michiganensis strain CASJ007.</title>
        <authorList>
            <person name="Thapa S.P."/>
            <person name="Coaker G."/>
        </authorList>
    </citation>
    <scope>NUCLEOTIDE SEQUENCE [LARGE SCALE GENOMIC DNA]</scope>
    <source>
        <strain evidence="2">CASJ007</strain>
    </source>
</reference>
<sequence length="75" mass="7768">MHHLRHQLAGSGSTGVRVASPSQRVGIQRPRKSPAISAAASSCITSPGRMRVTTTSGCACSNASIARSFSALCRE</sequence>
<feature type="region of interest" description="Disordered" evidence="1">
    <location>
        <begin position="1"/>
        <end position="40"/>
    </location>
</feature>
<dbReference type="EMBL" id="MDHH01000003">
    <property type="protein sequence ID" value="OUE01419.1"/>
    <property type="molecule type" value="Genomic_DNA"/>
</dbReference>
<comment type="caution">
    <text evidence="2">The sequence shown here is derived from an EMBL/GenBank/DDBJ whole genome shotgun (WGS) entry which is preliminary data.</text>
</comment>
<dbReference type="AlphaFoldDB" id="A0A251XFT7"/>
<proteinExistence type="predicted"/>
<organism evidence="2 3">
    <name type="scientific">Clavibacter michiganensis subsp. michiganensis</name>
    <dbReference type="NCBI Taxonomy" id="33013"/>
    <lineage>
        <taxon>Bacteria</taxon>
        <taxon>Bacillati</taxon>
        <taxon>Actinomycetota</taxon>
        <taxon>Actinomycetes</taxon>
        <taxon>Micrococcales</taxon>
        <taxon>Microbacteriaceae</taxon>
        <taxon>Clavibacter</taxon>
    </lineage>
</organism>
<name>A0A251XFT7_CLAMM</name>
<evidence type="ECO:0000256" key="1">
    <source>
        <dbReference type="SAM" id="MobiDB-lite"/>
    </source>
</evidence>
<keyword evidence="3" id="KW-1185">Reference proteome</keyword>
<gene>
    <name evidence="2" type="ORF">CMMCAS07_14010</name>
</gene>
<evidence type="ECO:0000313" key="3">
    <source>
        <dbReference type="Proteomes" id="UP000195062"/>
    </source>
</evidence>
<protein>
    <submittedName>
        <fullName evidence="2">Uncharacterized protein</fullName>
    </submittedName>
</protein>
<dbReference type="Proteomes" id="UP000195062">
    <property type="component" value="Unassembled WGS sequence"/>
</dbReference>
<evidence type="ECO:0000313" key="2">
    <source>
        <dbReference type="EMBL" id="OUE01419.1"/>
    </source>
</evidence>